<accession>A0A0A8Y352</accession>
<sequence>MRLLLTHARAVVSRLSVYLGASRWDMSCVTCRRPCVVRRAGLRCCS</sequence>
<proteinExistence type="predicted"/>
<evidence type="ECO:0000313" key="1">
    <source>
        <dbReference type="EMBL" id="JAD20209.1"/>
    </source>
</evidence>
<organism evidence="1">
    <name type="scientific">Arundo donax</name>
    <name type="common">Giant reed</name>
    <name type="synonym">Donax arundinaceus</name>
    <dbReference type="NCBI Taxonomy" id="35708"/>
    <lineage>
        <taxon>Eukaryota</taxon>
        <taxon>Viridiplantae</taxon>
        <taxon>Streptophyta</taxon>
        <taxon>Embryophyta</taxon>
        <taxon>Tracheophyta</taxon>
        <taxon>Spermatophyta</taxon>
        <taxon>Magnoliopsida</taxon>
        <taxon>Liliopsida</taxon>
        <taxon>Poales</taxon>
        <taxon>Poaceae</taxon>
        <taxon>PACMAD clade</taxon>
        <taxon>Arundinoideae</taxon>
        <taxon>Arundineae</taxon>
        <taxon>Arundo</taxon>
    </lineage>
</organism>
<dbReference type="EMBL" id="GBRH01277686">
    <property type="protein sequence ID" value="JAD20209.1"/>
    <property type="molecule type" value="Transcribed_RNA"/>
</dbReference>
<reference evidence="1" key="2">
    <citation type="journal article" date="2015" name="Data Brief">
        <title>Shoot transcriptome of the giant reed, Arundo donax.</title>
        <authorList>
            <person name="Barrero R.A."/>
            <person name="Guerrero F.D."/>
            <person name="Moolhuijzen P."/>
            <person name="Goolsby J.A."/>
            <person name="Tidwell J."/>
            <person name="Bellgard S.E."/>
            <person name="Bellgard M.I."/>
        </authorList>
    </citation>
    <scope>NUCLEOTIDE SEQUENCE</scope>
    <source>
        <tissue evidence="1">Shoot tissue taken approximately 20 cm above the soil surface</tissue>
    </source>
</reference>
<name>A0A0A8Y352_ARUDO</name>
<protein>
    <submittedName>
        <fullName evidence="1">Uncharacterized protein</fullName>
    </submittedName>
</protein>
<reference evidence="1" key="1">
    <citation type="submission" date="2014-09" db="EMBL/GenBank/DDBJ databases">
        <authorList>
            <person name="Magalhaes I.L.F."/>
            <person name="Oliveira U."/>
            <person name="Santos F.R."/>
            <person name="Vidigal T.H.D.A."/>
            <person name="Brescovit A.D."/>
            <person name="Santos A.J."/>
        </authorList>
    </citation>
    <scope>NUCLEOTIDE SEQUENCE</scope>
    <source>
        <tissue evidence="1">Shoot tissue taken approximately 20 cm above the soil surface</tissue>
    </source>
</reference>
<dbReference type="AlphaFoldDB" id="A0A0A8Y352"/>